<dbReference type="Proteomes" id="UP000198327">
    <property type="component" value="Unassembled WGS sequence"/>
</dbReference>
<sequence length="70" mass="7524">MRMWTEAAAAGATFQAELQEGETPVVLITTEVPQLELMLTMEEVRSLLAAVLPVVGDVMHEQAAGYLAGH</sequence>
<reference evidence="2" key="1">
    <citation type="submission" date="2017-06" db="EMBL/GenBank/DDBJ databases">
        <authorList>
            <person name="Varghese N."/>
            <person name="Submissions S."/>
        </authorList>
    </citation>
    <scope>NUCLEOTIDE SEQUENCE [LARGE SCALE GENOMIC DNA]</scope>
    <source>
        <strain evidence="2">JCM 23211</strain>
    </source>
</reference>
<gene>
    <name evidence="1" type="ORF">SAMN05421642_103234</name>
</gene>
<accession>A0A239FD26</accession>
<dbReference type="RefSeq" id="WP_141136446.1">
    <property type="nucleotide sequence ID" value="NZ_FZOW01000003.1"/>
</dbReference>
<proteinExistence type="predicted"/>
<protein>
    <submittedName>
        <fullName evidence="1">Uncharacterized protein</fullName>
    </submittedName>
</protein>
<organism evidence="1 2">
    <name type="scientific">Rhodococcoides kyotonense</name>
    <dbReference type="NCBI Taxonomy" id="398843"/>
    <lineage>
        <taxon>Bacteria</taxon>
        <taxon>Bacillati</taxon>
        <taxon>Actinomycetota</taxon>
        <taxon>Actinomycetes</taxon>
        <taxon>Mycobacteriales</taxon>
        <taxon>Nocardiaceae</taxon>
        <taxon>Rhodococcoides</taxon>
    </lineage>
</organism>
<dbReference type="AlphaFoldDB" id="A0A239FD26"/>
<evidence type="ECO:0000313" key="1">
    <source>
        <dbReference type="EMBL" id="SNS54737.1"/>
    </source>
</evidence>
<evidence type="ECO:0000313" key="2">
    <source>
        <dbReference type="Proteomes" id="UP000198327"/>
    </source>
</evidence>
<dbReference type="EMBL" id="FZOW01000003">
    <property type="protein sequence ID" value="SNS54737.1"/>
    <property type="molecule type" value="Genomic_DNA"/>
</dbReference>
<keyword evidence="2" id="KW-1185">Reference proteome</keyword>
<name>A0A239FD26_9NOCA</name>